<dbReference type="EMBL" id="BDQI01000028">
    <property type="protein sequence ID" value="GAX56747.1"/>
    <property type="molecule type" value="Genomic_DNA"/>
</dbReference>
<evidence type="ECO:0000313" key="1">
    <source>
        <dbReference type="EMBL" id="GAX56747.1"/>
    </source>
</evidence>
<dbReference type="Proteomes" id="UP000217446">
    <property type="component" value="Unassembled WGS sequence"/>
</dbReference>
<name>A0A250VRB8_STROL</name>
<dbReference type="RefSeq" id="WP_159064554.1">
    <property type="nucleotide sequence ID" value="NZ_BDQI01000028.1"/>
</dbReference>
<accession>A0A250VRB8</accession>
<gene>
    <name evidence="1" type="ORF">SO3561_08315</name>
</gene>
<protein>
    <submittedName>
        <fullName evidence="1">Uncharacterized protein</fullName>
    </submittedName>
</protein>
<sequence length="47" mass="5038">MSDGTRTAAPSPEDALRSARLLVRAEAAVMAIFATRAYELGWTVRAS</sequence>
<keyword evidence="2" id="KW-1185">Reference proteome</keyword>
<dbReference type="AlphaFoldDB" id="A0A250VRB8"/>
<proteinExistence type="predicted"/>
<comment type="caution">
    <text evidence="1">The sequence shown here is derived from an EMBL/GenBank/DDBJ whole genome shotgun (WGS) entry which is preliminary data.</text>
</comment>
<organism evidence="1 2">
    <name type="scientific">Streptomyces olivochromogenes</name>
    <dbReference type="NCBI Taxonomy" id="1963"/>
    <lineage>
        <taxon>Bacteria</taxon>
        <taxon>Bacillati</taxon>
        <taxon>Actinomycetota</taxon>
        <taxon>Actinomycetes</taxon>
        <taxon>Kitasatosporales</taxon>
        <taxon>Streptomycetaceae</taxon>
        <taxon>Streptomyces</taxon>
    </lineage>
</organism>
<reference evidence="2" key="1">
    <citation type="submission" date="2017-05" db="EMBL/GenBank/DDBJ databases">
        <title>Streptomyces olivochromogenes NBRC 3561 whole genome shotgun sequence.</title>
        <authorList>
            <person name="Dohra H."/>
            <person name="Kodani S."/>
        </authorList>
    </citation>
    <scope>NUCLEOTIDE SEQUENCE [LARGE SCALE GENOMIC DNA]</scope>
    <source>
        <strain evidence="2">NBRC 3561</strain>
    </source>
</reference>
<evidence type="ECO:0000313" key="2">
    <source>
        <dbReference type="Proteomes" id="UP000217446"/>
    </source>
</evidence>